<evidence type="ECO:0000256" key="5">
    <source>
        <dbReference type="ARBA" id="ARBA00023277"/>
    </source>
</evidence>
<proteinExistence type="inferred from homology"/>
<dbReference type="SUPFAM" id="SSF51569">
    <property type="entry name" value="Aldolase"/>
    <property type="match status" value="1"/>
</dbReference>
<accession>A0A1L8SMK4</accession>
<evidence type="ECO:0000256" key="1">
    <source>
        <dbReference type="ARBA" id="ARBA00004761"/>
    </source>
</evidence>
<evidence type="ECO:0008006" key="8">
    <source>
        <dbReference type="Google" id="ProtNLM"/>
    </source>
</evidence>
<dbReference type="NCBIfam" id="NF005119">
    <property type="entry name" value="PRK06552.1"/>
    <property type="match status" value="1"/>
</dbReference>
<evidence type="ECO:0000313" key="6">
    <source>
        <dbReference type="EMBL" id="OJG33084.1"/>
    </source>
</evidence>
<dbReference type="RefSeq" id="WP_071863449.1">
    <property type="nucleotide sequence ID" value="NZ_JAHLOV010000005.1"/>
</dbReference>
<dbReference type="Pfam" id="PF01081">
    <property type="entry name" value="Aldolase"/>
    <property type="match status" value="1"/>
</dbReference>
<dbReference type="GO" id="GO:0016829">
    <property type="term" value="F:lyase activity"/>
    <property type="evidence" value="ECO:0007669"/>
    <property type="project" value="UniProtKB-KW"/>
</dbReference>
<dbReference type="PANTHER" id="PTHR30246:SF1">
    <property type="entry name" value="2-DEHYDRO-3-DEOXY-6-PHOSPHOGALACTONATE ALDOLASE-RELATED"/>
    <property type="match status" value="1"/>
</dbReference>
<dbReference type="CDD" id="cd00452">
    <property type="entry name" value="KDPG_aldolase"/>
    <property type="match status" value="1"/>
</dbReference>
<comment type="pathway">
    <text evidence="1">Carbohydrate acid metabolism.</text>
</comment>
<comment type="similarity">
    <text evidence="2">Belongs to the KHG/KDPG aldolase family.</text>
</comment>
<reference evidence="6 7" key="1">
    <citation type="submission" date="2014-12" db="EMBL/GenBank/DDBJ databases">
        <title>Draft genome sequences of 29 type strains of Enterococci.</title>
        <authorList>
            <person name="Zhong Z."/>
            <person name="Sun Z."/>
            <person name="Liu W."/>
            <person name="Zhang W."/>
            <person name="Zhang H."/>
        </authorList>
    </citation>
    <scope>NUCLEOTIDE SEQUENCE [LARGE SCALE GENOMIC DNA]</scope>
    <source>
        <strain evidence="6 7">DSM 22802</strain>
    </source>
</reference>
<evidence type="ECO:0000256" key="4">
    <source>
        <dbReference type="ARBA" id="ARBA00023239"/>
    </source>
</evidence>
<dbReference type="EMBL" id="JXKM01000024">
    <property type="protein sequence ID" value="OJG33084.1"/>
    <property type="molecule type" value="Genomic_DNA"/>
</dbReference>
<keyword evidence="5" id="KW-0119">Carbohydrate metabolism</keyword>
<gene>
    <name evidence="6" type="ORF">RV00_GL001536</name>
</gene>
<dbReference type="STRING" id="319970.RV00_GL001536"/>
<evidence type="ECO:0000313" key="7">
    <source>
        <dbReference type="Proteomes" id="UP000183700"/>
    </source>
</evidence>
<name>A0A1L8SMK4_9ENTE</name>
<dbReference type="Proteomes" id="UP000183700">
    <property type="component" value="Unassembled WGS sequence"/>
</dbReference>
<dbReference type="PANTHER" id="PTHR30246">
    <property type="entry name" value="2-KETO-3-DEOXY-6-PHOSPHOGLUCONATE ALDOLASE"/>
    <property type="match status" value="1"/>
</dbReference>
<organism evidence="6 7">
    <name type="scientific">Enterococcus devriesei</name>
    <dbReference type="NCBI Taxonomy" id="319970"/>
    <lineage>
        <taxon>Bacteria</taxon>
        <taxon>Bacillati</taxon>
        <taxon>Bacillota</taxon>
        <taxon>Bacilli</taxon>
        <taxon>Lactobacillales</taxon>
        <taxon>Enterococcaceae</taxon>
        <taxon>Enterococcus</taxon>
    </lineage>
</organism>
<evidence type="ECO:0000256" key="3">
    <source>
        <dbReference type="ARBA" id="ARBA00011233"/>
    </source>
</evidence>
<dbReference type="AlphaFoldDB" id="A0A1L8SMK4"/>
<dbReference type="InterPro" id="IPR000887">
    <property type="entry name" value="Aldlse_KDPG_KHG"/>
</dbReference>
<keyword evidence="4" id="KW-0456">Lyase</keyword>
<comment type="caution">
    <text evidence="6">The sequence shown here is derived from an EMBL/GenBank/DDBJ whole genome shotgun (WGS) entry which is preliminary data.</text>
</comment>
<dbReference type="OrthoDB" id="9802667at2"/>
<keyword evidence="7" id="KW-1185">Reference proteome</keyword>
<evidence type="ECO:0000256" key="2">
    <source>
        <dbReference type="ARBA" id="ARBA00006906"/>
    </source>
</evidence>
<sequence length="209" mass="22541">MKKLKVLSRIEKEKLMAIIRVETIERAQEIVDGCLAGKISCLEISYTNDNAGEIIKQLKTIYADQILIGAGTVLDSETARLAILNGAEFIIAPNFQLSVAKVCHRYQVPYMPGCMSMTEIITALEAGSDMIKAFPTSSIVGPKIISTIKTPMPQVPVLSSGGVTLDNVTNWLQAGVDCMGVGTLLSKGSQAEIAEHAQALRKQVDAFMN</sequence>
<protein>
    <recommendedName>
        <fullName evidence="8">2-dehydro-3-deoxyphosphogluconate aldolase/4-hydroxy-2-oxoglutarate aldolase</fullName>
    </recommendedName>
</protein>
<dbReference type="InterPro" id="IPR013785">
    <property type="entry name" value="Aldolase_TIM"/>
</dbReference>
<dbReference type="Gene3D" id="3.20.20.70">
    <property type="entry name" value="Aldolase class I"/>
    <property type="match status" value="1"/>
</dbReference>
<comment type="subunit">
    <text evidence="3">Homotrimer.</text>
</comment>